<keyword evidence="3" id="KW-1185">Reference proteome</keyword>
<dbReference type="Proteomes" id="UP001607303">
    <property type="component" value="Unassembled WGS sequence"/>
</dbReference>
<accession>A0ABD2D1R5</accession>
<feature type="compositionally biased region" description="Basic residues" evidence="1">
    <location>
        <begin position="82"/>
        <end position="97"/>
    </location>
</feature>
<sequence length="238" mass="26935">MGCRDSRNSDYRGGGTKAVGIEVYVGLPLCCTRNEEEEEEEEEEEKEEEEEGGGAGNRKKEKRKRKHTNEEENKGVEDLRSKIKGQKSKGSKGIRKKEKGDKDRVRSTTAEAVWILCRTPLLYTNTRKRATTVGRPIPPSSFLRNSVLPFSYPEKIILWPSWGMRGREGKIRGSENEVPNLLSRFLLLVRLVEALVEAERGVVYSHLSKVKATGPCVHKSVNPCKWQRPVREASNPSQ</sequence>
<evidence type="ECO:0000313" key="3">
    <source>
        <dbReference type="Proteomes" id="UP001607303"/>
    </source>
</evidence>
<dbReference type="AlphaFoldDB" id="A0ABD2D1R5"/>
<dbReference type="EMBL" id="JAYRBN010000007">
    <property type="protein sequence ID" value="KAL2751327.1"/>
    <property type="molecule type" value="Genomic_DNA"/>
</dbReference>
<feature type="region of interest" description="Disordered" evidence="1">
    <location>
        <begin position="34"/>
        <end position="103"/>
    </location>
</feature>
<feature type="compositionally biased region" description="Basic residues" evidence="1">
    <location>
        <begin position="57"/>
        <end position="67"/>
    </location>
</feature>
<evidence type="ECO:0000256" key="1">
    <source>
        <dbReference type="SAM" id="MobiDB-lite"/>
    </source>
</evidence>
<organism evidence="2 3">
    <name type="scientific">Vespula maculifrons</name>
    <name type="common">Eastern yellow jacket</name>
    <name type="synonym">Wasp</name>
    <dbReference type="NCBI Taxonomy" id="7453"/>
    <lineage>
        <taxon>Eukaryota</taxon>
        <taxon>Metazoa</taxon>
        <taxon>Ecdysozoa</taxon>
        <taxon>Arthropoda</taxon>
        <taxon>Hexapoda</taxon>
        <taxon>Insecta</taxon>
        <taxon>Pterygota</taxon>
        <taxon>Neoptera</taxon>
        <taxon>Endopterygota</taxon>
        <taxon>Hymenoptera</taxon>
        <taxon>Apocrita</taxon>
        <taxon>Aculeata</taxon>
        <taxon>Vespoidea</taxon>
        <taxon>Vespidae</taxon>
        <taxon>Vespinae</taxon>
        <taxon>Vespula</taxon>
    </lineage>
</organism>
<gene>
    <name evidence="2" type="ORF">V1477_000485</name>
</gene>
<reference evidence="2 3" key="1">
    <citation type="journal article" date="2024" name="Ann. Entomol. Soc. Am.">
        <title>Genomic analyses of the southern and eastern yellowjacket wasps (Hymenoptera: Vespidae) reveal evolutionary signatures of social life.</title>
        <authorList>
            <person name="Catto M.A."/>
            <person name="Caine P.B."/>
            <person name="Orr S.E."/>
            <person name="Hunt B.G."/>
            <person name="Goodisman M.A.D."/>
        </authorList>
    </citation>
    <scope>NUCLEOTIDE SEQUENCE [LARGE SCALE GENOMIC DNA]</scope>
    <source>
        <strain evidence="2">232</strain>
        <tissue evidence="2">Head and thorax</tissue>
    </source>
</reference>
<evidence type="ECO:0000313" key="2">
    <source>
        <dbReference type="EMBL" id="KAL2751327.1"/>
    </source>
</evidence>
<feature type="compositionally biased region" description="Basic and acidic residues" evidence="1">
    <location>
        <begin position="68"/>
        <end position="81"/>
    </location>
</feature>
<protein>
    <submittedName>
        <fullName evidence="2">Uncharacterized protein</fullName>
    </submittedName>
</protein>
<comment type="caution">
    <text evidence="2">The sequence shown here is derived from an EMBL/GenBank/DDBJ whole genome shotgun (WGS) entry which is preliminary data.</text>
</comment>
<feature type="compositionally biased region" description="Acidic residues" evidence="1">
    <location>
        <begin position="35"/>
        <end position="52"/>
    </location>
</feature>
<name>A0ABD2D1R5_VESMC</name>
<proteinExistence type="predicted"/>